<dbReference type="InterPro" id="IPR014755">
    <property type="entry name" value="Cu-Rt/internalin_Ig-like"/>
</dbReference>
<feature type="chain" id="PRO_5045615591" evidence="2">
    <location>
        <begin position="25"/>
        <end position="1115"/>
    </location>
</feature>
<dbReference type="SUPFAM" id="SSF74853">
    <property type="entry name" value="Lamin A/C globular tail domain"/>
    <property type="match status" value="2"/>
</dbReference>
<dbReference type="Pfam" id="PF00932">
    <property type="entry name" value="LTD"/>
    <property type="match status" value="2"/>
</dbReference>
<dbReference type="RefSeq" id="WP_376884146.1">
    <property type="nucleotide sequence ID" value="NZ_JBHUHR010000015.1"/>
</dbReference>
<comment type="caution">
    <text evidence="4">The sequence shown here is derived from an EMBL/GenBank/DDBJ whole genome shotgun (WGS) entry which is preliminary data.</text>
</comment>
<keyword evidence="5" id="KW-1185">Reference proteome</keyword>
<accession>A0ABW4VL01</accession>
<dbReference type="Gene3D" id="2.60.40.1260">
    <property type="entry name" value="Lamin Tail domain"/>
    <property type="match status" value="1"/>
</dbReference>
<organism evidence="4 5">
    <name type="scientific">Belliella marina</name>
    <dbReference type="NCBI Taxonomy" id="1644146"/>
    <lineage>
        <taxon>Bacteria</taxon>
        <taxon>Pseudomonadati</taxon>
        <taxon>Bacteroidota</taxon>
        <taxon>Cytophagia</taxon>
        <taxon>Cytophagales</taxon>
        <taxon>Cyclobacteriaceae</taxon>
        <taxon>Belliella</taxon>
    </lineage>
</organism>
<evidence type="ECO:0000256" key="2">
    <source>
        <dbReference type="SAM" id="SignalP"/>
    </source>
</evidence>
<dbReference type="InterPro" id="IPR001322">
    <property type="entry name" value="Lamin_tail_dom"/>
</dbReference>
<gene>
    <name evidence="4" type="ORF">ACFSKL_05345</name>
</gene>
<keyword evidence="1 2" id="KW-0732">Signal</keyword>
<evidence type="ECO:0000313" key="4">
    <source>
        <dbReference type="EMBL" id="MFD2034205.1"/>
    </source>
</evidence>
<evidence type="ECO:0000259" key="3">
    <source>
        <dbReference type="PROSITE" id="PS51841"/>
    </source>
</evidence>
<proteinExistence type="predicted"/>
<name>A0ABW4VL01_9BACT</name>
<evidence type="ECO:0000256" key="1">
    <source>
        <dbReference type="ARBA" id="ARBA00022729"/>
    </source>
</evidence>
<evidence type="ECO:0000313" key="5">
    <source>
        <dbReference type="Proteomes" id="UP001597361"/>
    </source>
</evidence>
<dbReference type="Proteomes" id="UP001597361">
    <property type="component" value="Unassembled WGS sequence"/>
</dbReference>
<dbReference type="Gene3D" id="2.60.40.1220">
    <property type="match status" value="2"/>
</dbReference>
<protein>
    <submittedName>
        <fullName evidence="4">Lamin tail domain-containing protein</fullName>
    </submittedName>
</protein>
<dbReference type="EMBL" id="JBHUHR010000015">
    <property type="protein sequence ID" value="MFD2034205.1"/>
    <property type="molecule type" value="Genomic_DNA"/>
</dbReference>
<feature type="domain" description="LTD" evidence="3">
    <location>
        <begin position="824"/>
        <end position="955"/>
    </location>
</feature>
<reference evidence="5" key="1">
    <citation type="journal article" date="2019" name="Int. J. Syst. Evol. Microbiol.">
        <title>The Global Catalogue of Microorganisms (GCM) 10K type strain sequencing project: providing services to taxonomists for standard genome sequencing and annotation.</title>
        <authorList>
            <consortium name="The Broad Institute Genomics Platform"/>
            <consortium name="The Broad Institute Genome Sequencing Center for Infectious Disease"/>
            <person name="Wu L."/>
            <person name="Ma J."/>
        </authorList>
    </citation>
    <scope>NUCLEOTIDE SEQUENCE [LARGE SCALE GENOMIC DNA]</scope>
    <source>
        <strain evidence="5">CGMCC 1.15180</strain>
    </source>
</reference>
<dbReference type="PROSITE" id="PS51841">
    <property type="entry name" value="LTD"/>
    <property type="match status" value="2"/>
</dbReference>
<dbReference type="PROSITE" id="PS51257">
    <property type="entry name" value="PROKAR_LIPOPROTEIN"/>
    <property type="match status" value="1"/>
</dbReference>
<sequence>MRILLFVWSFIAFSILGCSFFKQAETFAQNQDFESNFEIVNHPDEFLPFWSANEVRSTSARIFQANQEGRNNSRALAVQPIGSFDGLIYSRINLQDLVSPKIAFFAKTNQNGAGNRPAIVLVSFSLDQDLYSNAIQVGNDDTFGNRNSDYHLYEIAVPEEFWEEEIVYLKIEVKFGSGTGSAARFFMDDFGVYSGDEQVDPIRVKEALILHPYAIQVTFDRYIQQFDLSQASPQGLEIESIDFIDENEITIHTPTPIPKGIFQLLFENIKDINNAVTEEATILVDNTKIQIGEILIENPYTIRLGFSQNYLESDVSQTSKLMVNGSNPKSISLHGDGYTVLLELATQLERDQLINIETQGIQNIAQELGLPQGRTFYYLDGIESMAAIGENQISFTNISELDYASFGVDDFSIVDGEFGFSEIIVSADKISFDLISKESFEESVSYTIEIPPRKTIRGKQLHGSFRDFVWDATPPEVVRVDGIGDREILVIFSEPIDPVFAVILSYYKINGQEPIESHIQGNRNSVILKWGFGFEDNQEYVLQIENIPDLAGNVIEKIDFNFLFEPPVGVAFKNLIINEIMPAPRPGNTLPNVEYVEIYNPSPDPIALGGFQLANSRRATTLPSEVILPEQYIILCPRTQIQQFTRYGHVIGLTNWPTLLNSADQIKLYDNDGGVLDSLNYTTASYGGSSFASSGYSLEIVNPLIDCNLTGNLKTSIATERGTPGKVNSVFDVTPDRSSPILISSSVISDNQVELFFSKILSPNLENLIWEFSPNLTIQSIEMGIGQETLVLTFEENIKEGTQYRVKLTGLRDCIGNSIRDGENESSFTIPSLAEIGDVVINEVLFNANTGGPKFVEIHNQSDKFINLKDWKLANLNSSGEIANRRSVSSEDLIIPPHEFLVFTTDTERLASEYPKGIRSKYIQLSSLPSYPQASGNVVWLDPDEAISEIFSYSEKMHHRLLKEVRGVSLERLSPKESVDNPENWKSASASVGYASPGYRNSNVFEEIDDFGIEIQPKVFVPDAAGEQNFTQISYKMDQSGKLATMRIYAVNGQLVREICQNEIWGTTGFYTWDGTDSDSRKVRPGYYILTVDLFDLEGNVIQIKKTLVVGAKIQ</sequence>
<feature type="signal peptide" evidence="2">
    <location>
        <begin position="1"/>
        <end position="24"/>
    </location>
</feature>
<dbReference type="InterPro" id="IPR036415">
    <property type="entry name" value="Lamin_tail_dom_sf"/>
</dbReference>
<feature type="domain" description="LTD" evidence="3">
    <location>
        <begin position="568"/>
        <end position="683"/>
    </location>
</feature>
<dbReference type="Gene3D" id="2.60.40.4070">
    <property type="match status" value="1"/>
</dbReference>